<keyword evidence="3" id="KW-1185">Reference proteome</keyword>
<evidence type="ECO:0000256" key="1">
    <source>
        <dbReference type="SAM" id="Phobius"/>
    </source>
</evidence>
<accession>A0A5M6DDT1</accession>
<comment type="caution">
    <text evidence="2">The sequence shown here is derived from an EMBL/GenBank/DDBJ whole genome shotgun (WGS) entry which is preliminary data.</text>
</comment>
<gene>
    <name evidence="2" type="ORF">FYK55_09585</name>
</gene>
<feature type="transmembrane region" description="Helical" evidence="1">
    <location>
        <begin position="301"/>
        <end position="319"/>
    </location>
</feature>
<keyword evidence="1" id="KW-1133">Transmembrane helix</keyword>
<dbReference type="RefSeq" id="WP_150076172.1">
    <property type="nucleotide sequence ID" value="NZ_VWOX01000004.1"/>
</dbReference>
<keyword evidence="1" id="KW-0812">Transmembrane</keyword>
<proteinExistence type="predicted"/>
<dbReference type="EMBL" id="VWOX01000004">
    <property type="protein sequence ID" value="KAA5544560.1"/>
    <property type="molecule type" value="Genomic_DNA"/>
</dbReference>
<evidence type="ECO:0000313" key="3">
    <source>
        <dbReference type="Proteomes" id="UP000324479"/>
    </source>
</evidence>
<keyword evidence="1" id="KW-0472">Membrane</keyword>
<dbReference type="AlphaFoldDB" id="A0A5M6DDT1"/>
<organism evidence="2 3">
    <name type="scientific">Roseiconus nitratireducens</name>
    <dbReference type="NCBI Taxonomy" id="2605748"/>
    <lineage>
        <taxon>Bacteria</taxon>
        <taxon>Pseudomonadati</taxon>
        <taxon>Planctomycetota</taxon>
        <taxon>Planctomycetia</taxon>
        <taxon>Pirellulales</taxon>
        <taxon>Pirellulaceae</taxon>
        <taxon>Roseiconus</taxon>
    </lineage>
</organism>
<reference evidence="2 3" key="1">
    <citation type="submission" date="2019-08" db="EMBL/GenBank/DDBJ databases">
        <authorList>
            <person name="Dhanesh K."/>
            <person name="Kumar G."/>
            <person name="Sasikala C."/>
            <person name="Venkata Ramana C."/>
        </authorList>
    </citation>
    <scope>NUCLEOTIDE SEQUENCE [LARGE SCALE GENOMIC DNA]</scope>
    <source>
        <strain evidence="2 3">JC645</strain>
    </source>
</reference>
<protein>
    <submittedName>
        <fullName evidence="2">Uncharacterized protein</fullName>
    </submittedName>
</protein>
<dbReference type="Proteomes" id="UP000324479">
    <property type="component" value="Unassembled WGS sequence"/>
</dbReference>
<name>A0A5M6DDT1_9BACT</name>
<evidence type="ECO:0000313" key="2">
    <source>
        <dbReference type="EMBL" id="KAA5544560.1"/>
    </source>
</evidence>
<sequence>MIHPFPMTALRSLLFTAVILLPMLGVPSTWVTRASAGPAPLLSGTAIAKAIVKYFGKEGSEEASEYLAKRGGREIAERVSRQAVKQGGEEAAEQVSRLAAKYGPEALAALDNVPAVGPVLAALDELPESQVRAALARLSAGSAGRELAETVGRHGVKALRSELAHPGIGGILVRALGDDGAELAGSLSTDQAVMVARHADDLAALPATQRNGVLAMLRNDTERVVAFMGRFAADNPGKTLFTVATTTVILAEPDRILGGDEVVFDADGNPIVVSKSGLAGRTLSAGGEAIAHVSMNYVRPLFIAAMVFIGTFFTLWMLLKFWHLHQREKLHTAELRGEGLGQPSATLEGNAVQRDP</sequence>